<dbReference type="AlphaFoldDB" id="A0A1E3HXT9"/>
<evidence type="ECO:0000313" key="2">
    <source>
        <dbReference type="Proteomes" id="UP000094065"/>
    </source>
</evidence>
<sequence>MPPVFFRKAGSLTSEEIRDVTSWLETQLQEANDYNQRSVEQVQLRELRELMQHLSDLRPYLDLDRTRREYKYIHGLGNALANGAALTDGAVA</sequence>
<name>A0A1E3HXT9_9TREE</name>
<organism evidence="1 2">
    <name type="scientific">Cryptococcus amylolentus CBS 6039</name>
    <dbReference type="NCBI Taxonomy" id="1295533"/>
    <lineage>
        <taxon>Eukaryota</taxon>
        <taxon>Fungi</taxon>
        <taxon>Dikarya</taxon>
        <taxon>Basidiomycota</taxon>
        <taxon>Agaricomycotina</taxon>
        <taxon>Tremellomycetes</taxon>
        <taxon>Tremellales</taxon>
        <taxon>Cryptococcaceae</taxon>
        <taxon>Cryptococcus</taxon>
    </lineage>
</organism>
<comment type="caution">
    <text evidence="1">The sequence shown here is derived from an EMBL/GenBank/DDBJ whole genome shotgun (WGS) entry which is preliminary data.</text>
</comment>
<dbReference type="Proteomes" id="UP000094065">
    <property type="component" value="Unassembled WGS sequence"/>
</dbReference>
<reference evidence="1 2" key="1">
    <citation type="submission" date="2016-06" db="EMBL/GenBank/DDBJ databases">
        <title>Evolution of pathogenesis and genome organization in the Tremellales.</title>
        <authorList>
            <person name="Cuomo C."/>
            <person name="Litvintseva A."/>
            <person name="Heitman J."/>
            <person name="Chen Y."/>
            <person name="Sun S."/>
            <person name="Springer D."/>
            <person name="Dromer F."/>
            <person name="Young S."/>
            <person name="Zeng Q."/>
            <person name="Chapman S."/>
            <person name="Gujja S."/>
            <person name="Saif S."/>
            <person name="Birren B."/>
        </authorList>
    </citation>
    <scope>NUCLEOTIDE SEQUENCE [LARGE SCALE GENOMIC DNA]</scope>
    <source>
        <strain evidence="1 2">CBS 6039</strain>
    </source>
</reference>
<dbReference type="GeneID" id="30154551"/>
<dbReference type="EMBL" id="AWGJ01000004">
    <property type="protein sequence ID" value="ODN81150.1"/>
    <property type="molecule type" value="Genomic_DNA"/>
</dbReference>
<evidence type="ECO:0000313" key="1">
    <source>
        <dbReference type="EMBL" id="ODN81150.1"/>
    </source>
</evidence>
<gene>
    <name evidence="1" type="ORF">L202_03242</name>
</gene>
<dbReference type="RefSeq" id="XP_018995716.1">
    <property type="nucleotide sequence ID" value="XM_019137047.1"/>
</dbReference>
<proteinExistence type="predicted"/>
<protein>
    <submittedName>
        <fullName evidence="1">Uncharacterized protein</fullName>
    </submittedName>
</protein>
<accession>A0A1E3HXT9</accession>
<keyword evidence="2" id="KW-1185">Reference proteome</keyword>